<keyword evidence="1 3" id="KW-0732">Signal</keyword>
<sequence length="459" mass="48909">MKHLSTLLMSACIAASSAAFGQNAFNFDGVDDYATAANASGFVAGSPAISLSMWVYPTASAPTQHGGMAGFRNETSDDFFILQLQGTTNIEARFRNSSGTHFTITYTSGINVNAWNHYVLTYNGSQLKLYHDGSLVSTVSASGTLASSTTPFGIGRTPFGGGGFHFQGDMDDVGLWDKSLTAAEVTALYNGCGYDVTDQNLQLCYEFNQGTAGGNNGSITSFIDSKGNANANILSGALSGATSNFVTGVPSYSYSNISETLCESYTSPTGMIYDSTGTYFDTIPKANGCDSIIEINLTINRPDTSVTVSGDTLYANESGSQVTYQWFDCDSGFELIGQTAPFYYPSANGTYSVIVTKKGCEDTSGCHTVFVNDIGIAEDFATGIDMYPNPAKHSVTVTSESDPINKVEILDLTGQLVHSLHDMEETSVRLNVSELSSGVYLIKVYNSSKELKVSRLVIE</sequence>
<dbReference type="Pfam" id="PF18962">
    <property type="entry name" value="Por_Secre_tail"/>
    <property type="match status" value="1"/>
</dbReference>
<dbReference type="Pfam" id="PF13385">
    <property type="entry name" value="Laminin_G_3"/>
    <property type="match status" value="1"/>
</dbReference>
<dbReference type="InterPro" id="IPR006558">
    <property type="entry name" value="LamG-like"/>
</dbReference>
<dbReference type="Proteomes" id="UP000468650">
    <property type="component" value="Unassembled WGS sequence"/>
</dbReference>
<protein>
    <submittedName>
        <fullName evidence="5">T9SS type A sorting domain-containing protein</fullName>
    </submittedName>
</protein>
<dbReference type="NCBIfam" id="TIGR04183">
    <property type="entry name" value="Por_Secre_tail"/>
    <property type="match status" value="1"/>
</dbReference>
<dbReference type="SMART" id="SM00560">
    <property type="entry name" value="LamGL"/>
    <property type="match status" value="1"/>
</dbReference>
<reference evidence="5 6" key="1">
    <citation type="submission" date="2019-09" db="EMBL/GenBank/DDBJ databases">
        <title>Genomes of family Cryomorphaceae.</title>
        <authorList>
            <person name="Bowman J.P."/>
        </authorList>
    </citation>
    <scope>NUCLEOTIDE SEQUENCE [LARGE SCALE GENOMIC DNA]</scope>
    <source>
        <strain evidence="5 6">LMG 25704</strain>
    </source>
</reference>
<organism evidence="5 6">
    <name type="scientific">Phaeocystidibacter luteus</name>
    <dbReference type="NCBI Taxonomy" id="911197"/>
    <lineage>
        <taxon>Bacteria</taxon>
        <taxon>Pseudomonadati</taxon>
        <taxon>Bacteroidota</taxon>
        <taxon>Flavobacteriia</taxon>
        <taxon>Flavobacteriales</taxon>
        <taxon>Phaeocystidibacteraceae</taxon>
        <taxon>Phaeocystidibacter</taxon>
    </lineage>
</organism>
<dbReference type="GO" id="GO:0005975">
    <property type="term" value="P:carbohydrate metabolic process"/>
    <property type="evidence" value="ECO:0007669"/>
    <property type="project" value="UniProtKB-ARBA"/>
</dbReference>
<feature type="signal peptide" evidence="3">
    <location>
        <begin position="1"/>
        <end position="21"/>
    </location>
</feature>
<comment type="caution">
    <text evidence="5">The sequence shown here is derived from an EMBL/GenBank/DDBJ whole genome shotgun (WGS) entry which is preliminary data.</text>
</comment>
<evidence type="ECO:0000256" key="1">
    <source>
        <dbReference type="ARBA" id="ARBA00022729"/>
    </source>
</evidence>
<dbReference type="RefSeq" id="WP_151666020.1">
    <property type="nucleotide sequence ID" value="NZ_WBVO01000001.1"/>
</dbReference>
<proteinExistence type="predicted"/>
<keyword evidence="2" id="KW-1015">Disulfide bond</keyword>
<feature type="chain" id="PRO_5026894796" evidence="3">
    <location>
        <begin position="22"/>
        <end position="459"/>
    </location>
</feature>
<dbReference type="GO" id="GO:0004553">
    <property type="term" value="F:hydrolase activity, hydrolyzing O-glycosyl compounds"/>
    <property type="evidence" value="ECO:0007669"/>
    <property type="project" value="UniProtKB-ARBA"/>
</dbReference>
<keyword evidence="6" id="KW-1185">Reference proteome</keyword>
<dbReference type="AlphaFoldDB" id="A0A6N6RLJ9"/>
<dbReference type="InterPro" id="IPR013320">
    <property type="entry name" value="ConA-like_dom_sf"/>
</dbReference>
<evidence type="ECO:0000256" key="2">
    <source>
        <dbReference type="ARBA" id="ARBA00023157"/>
    </source>
</evidence>
<evidence type="ECO:0000313" key="6">
    <source>
        <dbReference type="Proteomes" id="UP000468650"/>
    </source>
</evidence>
<evidence type="ECO:0000256" key="3">
    <source>
        <dbReference type="SAM" id="SignalP"/>
    </source>
</evidence>
<evidence type="ECO:0000259" key="4">
    <source>
        <dbReference type="SMART" id="SM00560"/>
    </source>
</evidence>
<name>A0A6N6RLJ9_9FLAO</name>
<accession>A0A6N6RLJ9</accession>
<feature type="domain" description="LamG-like jellyroll fold" evidence="4">
    <location>
        <begin position="47"/>
        <end position="183"/>
    </location>
</feature>
<dbReference type="OrthoDB" id="1391570at2"/>
<dbReference type="EMBL" id="WBVO01000001">
    <property type="protein sequence ID" value="KAB2814440.1"/>
    <property type="molecule type" value="Genomic_DNA"/>
</dbReference>
<evidence type="ECO:0000313" key="5">
    <source>
        <dbReference type="EMBL" id="KAB2814440.1"/>
    </source>
</evidence>
<gene>
    <name evidence="5" type="ORF">F8C67_01515</name>
</gene>
<dbReference type="InterPro" id="IPR026444">
    <property type="entry name" value="Secre_tail"/>
</dbReference>
<dbReference type="Gene3D" id="2.60.120.200">
    <property type="match status" value="1"/>
</dbReference>
<dbReference type="SUPFAM" id="SSF49899">
    <property type="entry name" value="Concanavalin A-like lectins/glucanases"/>
    <property type="match status" value="1"/>
</dbReference>